<evidence type="ECO:0000313" key="1">
    <source>
        <dbReference type="EMBL" id="MDR7382665.1"/>
    </source>
</evidence>
<sequence>MLNLSGVPDSLLEVVRDVVSEVRRRTPELDPSDIMVVGAACRDVLHAGLGHSFLTVATRDIDLGLALSSWDVFEELAGHFPRAGNTGIRYKIAGWPVDLLPFGDVEDPDGVVVPPTRPESISVWAFEEIFAASSALELSTTLRIRIPGVAGYAAAKLGAWLDRSEWGETKDAADLALVAYWYAESSHVQDRLYETDAGMEILLAEELDVERTAARLLGADVMQMIGSQRSDELIERWPGDAELLVRSFKLGSGQQWPGGLSRRQQLIDALTQGLVGVRT</sequence>
<gene>
    <name evidence="1" type="ORF">J2S48_002180</name>
</gene>
<dbReference type="InterPro" id="IPR014513">
    <property type="entry name" value="UCP021525"/>
</dbReference>
<name>A0ABU2CMU9_9MICO</name>
<evidence type="ECO:0000313" key="2">
    <source>
        <dbReference type="Proteomes" id="UP001183585"/>
    </source>
</evidence>
<comment type="caution">
    <text evidence="1">The sequence shown here is derived from an EMBL/GenBank/DDBJ whole genome shotgun (WGS) entry which is preliminary data.</text>
</comment>
<organism evidence="1 2">
    <name type="scientific">Promicromonospora iranensis</name>
    <dbReference type="NCBI Taxonomy" id="1105144"/>
    <lineage>
        <taxon>Bacteria</taxon>
        <taxon>Bacillati</taxon>
        <taxon>Actinomycetota</taxon>
        <taxon>Actinomycetes</taxon>
        <taxon>Micrococcales</taxon>
        <taxon>Promicromonosporaceae</taxon>
        <taxon>Promicromonospora</taxon>
    </lineage>
</organism>
<dbReference type="EMBL" id="JAVDYE010000001">
    <property type="protein sequence ID" value="MDR7382665.1"/>
    <property type="molecule type" value="Genomic_DNA"/>
</dbReference>
<reference evidence="1 2" key="1">
    <citation type="submission" date="2023-07" db="EMBL/GenBank/DDBJ databases">
        <title>Sequencing the genomes of 1000 actinobacteria strains.</title>
        <authorList>
            <person name="Klenk H.-P."/>
        </authorList>
    </citation>
    <scope>NUCLEOTIDE SEQUENCE [LARGE SCALE GENOMIC DNA]</scope>
    <source>
        <strain evidence="1 2">DSM 45554</strain>
    </source>
</reference>
<dbReference type="PIRSF" id="PIRSF021525">
    <property type="entry name" value="UCP021525"/>
    <property type="match status" value="1"/>
</dbReference>
<protein>
    <submittedName>
        <fullName evidence="1">Nucleotidyltransferase</fullName>
    </submittedName>
</protein>
<dbReference type="Proteomes" id="UP001183585">
    <property type="component" value="Unassembled WGS sequence"/>
</dbReference>
<keyword evidence="2" id="KW-1185">Reference proteome</keyword>
<accession>A0ABU2CMU9</accession>
<proteinExistence type="predicted"/>
<dbReference type="RefSeq" id="WP_274997815.1">
    <property type="nucleotide sequence ID" value="NZ_JAJQQP010000018.1"/>
</dbReference>